<evidence type="ECO:0000313" key="2">
    <source>
        <dbReference type="Proteomes" id="UP000006038"/>
    </source>
</evidence>
<dbReference type="Gramene" id="OB06G23870.1">
    <property type="protein sequence ID" value="OB06G23870.1"/>
    <property type="gene ID" value="OB06G23870"/>
</dbReference>
<accession>J3MEE3</accession>
<sequence>MLRVNKTFLSGYNYLNRSDRQCPDQGDIHIRNILPSCDHSFLYKIMHCRTTINQSYGFRDHDASTVE</sequence>
<protein>
    <submittedName>
        <fullName evidence="1">Uncharacterized protein</fullName>
    </submittedName>
</protein>
<reference evidence="1" key="1">
    <citation type="journal article" date="2013" name="Nat. Commun.">
        <title>Whole-genome sequencing of Oryza brachyantha reveals mechanisms underlying Oryza genome evolution.</title>
        <authorList>
            <person name="Chen J."/>
            <person name="Huang Q."/>
            <person name="Gao D."/>
            <person name="Wang J."/>
            <person name="Lang Y."/>
            <person name="Liu T."/>
            <person name="Li B."/>
            <person name="Bai Z."/>
            <person name="Luis Goicoechea J."/>
            <person name="Liang C."/>
            <person name="Chen C."/>
            <person name="Zhang W."/>
            <person name="Sun S."/>
            <person name="Liao Y."/>
            <person name="Zhang X."/>
            <person name="Yang L."/>
            <person name="Song C."/>
            <person name="Wang M."/>
            <person name="Shi J."/>
            <person name="Liu G."/>
            <person name="Liu J."/>
            <person name="Zhou H."/>
            <person name="Zhou W."/>
            <person name="Yu Q."/>
            <person name="An N."/>
            <person name="Chen Y."/>
            <person name="Cai Q."/>
            <person name="Wang B."/>
            <person name="Liu B."/>
            <person name="Min J."/>
            <person name="Huang Y."/>
            <person name="Wu H."/>
            <person name="Li Z."/>
            <person name="Zhang Y."/>
            <person name="Yin Y."/>
            <person name="Song W."/>
            <person name="Jiang J."/>
            <person name="Jackson S.A."/>
            <person name="Wing R.A."/>
            <person name="Wang J."/>
            <person name="Chen M."/>
        </authorList>
    </citation>
    <scope>NUCLEOTIDE SEQUENCE [LARGE SCALE GENOMIC DNA]</scope>
    <source>
        <strain evidence="1">cv. IRGC 101232</strain>
    </source>
</reference>
<name>J3MEE3_ORYBR</name>
<keyword evidence="2" id="KW-1185">Reference proteome</keyword>
<proteinExistence type="predicted"/>
<dbReference type="AlphaFoldDB" id="J3MEE3"/>
<organism evidence="1">
    <name type="scientific">Oryza brachyantha</name>
    <name type="common">malo sina</name>
    <dbReference type="NCBI Taxonomy" id="4533"/>
    <lineage>
        <taxon>Eukaryota</taxon>
        <taxon>Viridiplantae</taxon>
        <taxon>Streptophyta</taxon>
        <taxon>Embryophyta</taxon>
        <taxon>Tracheophyta</taxon>
        <taxon>Spermatophyta</taxon>
        <taxon>Magnoliopsida</taxon>
        <taxon>Liliopsida</taxon>
        <taxon>Poales</taxon>
        <taxon>Poaceae</taxon>
        <taxon>BOP clade</taxon>
        <taxon>Oryzoideae</taxon>
        <taxon>Oryzeae</taxon>
        <taxon>Oryzinae</taxon>
        <taxon>Oryza</taxon>
    </lineage>
</organism>
<dbReference type="HOGENOM" id="CLU_2816523_0_0_1"/>
<dbReference type="EnsemblPlants" id="OB06G23870.1">
    <property type="protein sequence ID" value="OB06G23870.1"/>
    <property type="gene ID" value="OB06G23870"/>
</dbReference>
<evidence type="ECO:0000313" key="1">
    <source>
        <dbReference type="EnsemblPlants" id="OB06G23870.1"/>
    </source>
</evidence>
<reference evidence="1" key="2">
    <citation type="submission" date="2013-04" db="UniProtKB">
        <authorList>
            <consortium name="EnsemblPlants"/>
        </authorList>
    </citation>
    <scope>IDENTIFICATION</scope>
</reference>
<dbReference type="Proteomes" id="UP000006038">
    <property type="component" value="Chromosome 6"/>
</dbReference>